<dbReference type="PATRIC" id="fig|189385.8.peg.168"/>
<sequence>MSFCAGFERGAPGLRRSPARASQPVSTCAPLRGIGAQYLCIARGAALRGAFVLKRHVRSACARNRVIRTVAWLMRQNLGAMRYAAWRAAPCVALACGPCLLGELAMDLRERMLRERHCVR</sequence>
<dbReference type="Proteomes" id="UP000075242">
    <property type="component" value="Chromosome I"/>
</dbReference>
<gene>
    <name evidence="1" type="primary">rnpA</name>
    <name evidence="1" type="ORF">MHIR_TP00160</name>
</gene>
<evidence type="ECO:0000313" key="1">
    <source>
        <dbReference type="EMBL" id="CUX76775.1"/>
    </source>
</evidence>
<name>A0A143WNS0_TREPR</name>
<protein>
    <submittedName>
        <fullName evidence="1">Ribonuclease P protein component</fullName>
        <ecNumber evidence="1">3.1.26.5</ecNumber>
    </submittedName>
</protein>
<reference evidence="2" key="1">
    <citation type="submission" date="2016-01" db="EMBL/GenBank/DDBJ databases">
        <authorList>
            <person name="Husnik F."/>
        </authorList>
    </citation>
    <scope>NUCLEOTIDE SEQUENCE [LARGE SCALE GENOMIC DNA]</scope>
</reference>
<organism evidence="1 2">
    <name type="scientific">Tremblaya princeps</name>
    <dbReference type="NCBI Taxonomy" id="189385"/>
    <lineage>
        <taxon>Bacteria</taxon>
        <taxon>Pseudomonadati</taxon>
        <taxon>Pseudomonadota</taxon>
        <taxon>Betaproteobacteria</taxon>
        <taxon>Candidatus Tremblayella</taxon>
    </lineage>
</organism>
<proteinExistence type="predicted"/>
<evidence type="ECO:0000313" key="2">
    <source>
        <dbReference type="Proteomes" id="UP000075242"/>
    </source>
</evidence>
<dbReference type="GO" id="GO:0004526">
    <property type="term" value="F:ribonuclease P activity"/>
    <property type="evidence" value="ECO:0007669"/>
    <property type="project" value="UniProtKB-EC"/>
</dbReference>
<accession>A0A143WNS0</accession>
<dbReference type="EMBL" id="LN999011">
    <property type="protein sequence ID" value="CUX76775.1"/>
    <property type="molecule type" value="Genomic_DNA"/>
</dbReference>
<dbReference type="AlphaFoldDB" id="A0A143WNS0"/>
<keyword evidence="1" id="KW-0378">Hydrolase</keyword>
<dbReference type="EC" id="3.1.26.5" evidence="1"/>